<dbReference type="RefSeq" id="WP_185048138.1">
    <property type="nucleotide sequence ID" value="NZ_BAABIX010000023.1"/>
</dbReference>
<protein>
    <submittedName>
        <fullName evidence="1">Uncharacterized protein</fullName>
    </submittedName>
</protein>
<accession>A0A840P1E8</accession>
<sequence length="53" mass="5677">MSSADPVIAALRGEHDRLAVATGTADLGLLRGVFPGYWPPAGRERVNVRFGRV</sequence>
<reference evidence="1 2" key="1">
    <citation type="submission" date="2020-08" db="EMBL/GenBank/DDBJ databases">
        <title>Genomic Encyclopedia of Type Strains, Phase IV (KMG-IV): sequencing the most valuable type-strain genomes for metagenomic binning, comparative biology and taxonomic classification.</title>
        <authorList>
            <person name="Goeker M."/>
        </authorList>
    </citation>
    <scope>NUCLEOTIDE SEQUENCE [LARGE SCALE GENOMIC DNA]</scope>
    <source>
        <strain evidence="1 2">DSM 45615</strain>
    </source>
</reference>
<gene>
    <name evidence="1" type="ORF">HNP84_000996</name>
</gene>
<comment type="caution">
    <text evidence="1">The sequence shown here is derived from an EMBL/GenBank/DDBJ whole genome shotgun (WGS) entry which is preliminary data.</text>
</comment>
<proteinExistence type="predicted"/>
<dbReference type="Proteomes" id="UP000578449">
    <property type="component" value="Unassembled WGS sequence"/>
</dbReference>
<keyword evidence="2" id="KW-1185">Reference proteome</keyword>
<name>A0A840P1E8_9ACTN</name>
<evidence type="ECO:0000313" key="1">
    <source>
        <dbReference type="EMBL" id="MBB5131290.1"/>
    </source>
</evidence>
<organism evidence="1 2">
    <name type="scientific">Thermocatellispora tengchongensis</name>
    <dbReference type="NCBI Taxonomy" id="1073253"/>
    <lineage>
        <taxon>Bacteria</taxon>
        <taxon>Bacillati</taxon>
        <taxon>Actinomycetota</taxon>
        <taxon>Actinomycetes</taxon>
        <taxon>Streptosporangiales</taxon>
        <taxon>Streptosporangiaceae</taxon>
        <taxon>Thermocatellispora</taxon>
    </lineage>
</organism>
<dbReference type="EMBL" id="JACHGN010000002">
    <property type="protein sequence ID" value="MBB5131290.1"/>
    <property type="molecule type" value="Genomic_DNA"/>
</dbReference>
<dbReference type="AlphaFoldDB" id="A0A840P1E8"/>
<evidence type="ECO:0000313" key="2">
    <source>
        <dbReference type="Proteomes" id="UP000578449"/>
    </source>
</evidence>